<feature type="signal peptide" evidence="1">
    <location>
        <begin position="1"/>
        <end position="31"/>
    </location>
</feature>
<keyword evidence="3" id="KW-1185">Reference proteome</keyword>
<dbReference type="Proteomes" id="UP001217089">
    <property type="component" value="Unassembled WGS sequence"/>
</dbReference>
<gene>
    <name evidence="2" type="ORF">KUTeg_016877</name>
</gene>
<feature type="chain" id="PRO_5046851890" description="Protein kinase domain-containing protein" evidence="1">
    <location>
        <begin position="32"/>
        <end position="118"/>
    </location>
</feature>
<keyword evidence="1" id="KW-0732">Signal</keyword>
<protein>
    <recommendedName>
        <fullName evidence="4">Protein kinase domain-containing protein</fullName>
    </recommendedName>
</protein>
<evidence type="ECO:0008006" key="4">
    <source>
        <dbReference type="Google" id="ProtNLM"/>
    </source>
</evidence>
<organism evidence="2 3">
    <name type="scientific">Tegillarca granosa</name>
    <name type="common">Malaysian cockle</name>
    <name type="synonym">Anadara granosa</name>
    <dbReference type="NCBI Taxonomy" id="220873"/>
    <lineage>
        <taxon>Eukaryota</taxon>
        <taxon>Metazoa</taxon>
        <taxon>Spiralia</taxon>
        <taxon>Lophotrochozoa</taxon>
        <taxon>Mollusca</taxon>
        <taxon>Bivalvia</taxon>
        <taxon>Autobranchia</taxon>
        <taxon>Pteriomorphia</taxon>
        <taxon>Arcoida</taxon>
        <taxon>Arcoidea</taxon>
        <taxon>Arcidae</taxon>
        <taxon>Tegillarca</taxon>
    </lineage>
</organism>
<proteinExistence type="predicted"/>
<evidence type="ECO:0000313" key="3">
    <source>
        <dbReference type="Proteomes" id="UP001217089"/>
    </source>
</evidence>
<dbReference type="Gene3D" id="1.10.510.10">
    <property type="entry name" value="Transferase(Phosphotransferase) domain 1"/>
    <property type="match status" value="1"/>
</dbReference>
<dbReference type="EMBL" id="JARBDR010000813">
    <property type="protein sequence ID" value="KAJ8306332.1"/>
    <property type="molecule type" value="Genomic_DNA"/>
</dbReference>
<reference evidence="2 3" key="1">
    <citation type="submission" date="2022-12" db="EMBL/GenBank/DDBJ databases">
        <title>Chromosome-level genome of Tegillarca granosa.</title>
        <authorList>
            <person name="Kim J."/>
        </authorList>
    </citation>
    <scope>NUCLEOTIDE SEQUENCE [LARGE SCALE GENOMIC DNA]</scope>
    <source>
        <strain evidence="2">Teg-2019</strain>
        <tissue evidence="2">Adductor muscle</tissue>
    </source>
</reference>
<evidence type="ECO:0000256" key="1">
    <source>
        <dbReference type="SAM" id="SignalP"/>
    </source>
</evidence>
<accession>A0ABQ9EQZ0</accession>
<dbReference type="SUPFAM" id="SSF56112">
    <property type="entry name" value="Protein kinase-like (PK-like)"/>
    <property type="match status" value="1"/>
</dbReference>
<name>A0ABQ9EQZ0_TEGGR</name>
<dbReference type="InterPro" id="IPR011009">
    <property type="entry name" value="Kinase-like_dom_sf"/>
</dbReference>
<comment type="caution">
    <text evidence="2">The sequence shown here is derived from an EMBL/GenBank/DDBJ whole genome shotgun (WGS) entry which is preliminary data.</text>
</comment>
<evidence type="ECO:0000313" key="2">
    <source>
        <dbReference type="EMBL" id="KAJ8306332.1"/>
    </source>
</evidence>
<sequence length="118" mass="13527">MGFVERMRDGKLLLLFCIRILLFVFKESVACHPWSTKMSKMAQPDLNYVAPEVQISKTCSYLSDMFSLGMVICTIFNDGFPLIEADHSPSQYLKQIDQVSMDACIMSCKLIMFYYQGL</sequence>